<dbReference type="Gene3D" id="3.50.50.60">
    <property type="entry name" value="FAD/NAD(P)-binding domain"/>
    <property type="match status" value="1"/>
</dbReference>
<gene>
    <name evidence="6" type="primary">tcuA</name>
    <name evidence="6" type="ORF">GCM10023342_16180</name>
</gene>
<proteinExistence type="predicted"/>
<keyword evidence="4" id="KW-0560">Oxidoreductase</keyword>
<dbReference type="NCBIfam" id="TIGR02485">
    <property type="entry name" value="CobZ_N-term"/>
    <property type="match status" value="1"/>
</dbReference>
<evidence type="ECO:0000259" key="5">
    <source>
        <dbReference type="Pfam" id="PF00890"/>
    </source>
</evidence>
<keyword evidence="3" id="KW-0274">FAD</keyword>
<evidence type="ECO:0000313" key="7">
    <source>
        <dbReference type="Proteomes" id="UP001500074"/>
    </source>
</evidence>
<evidence type="ECO:0000256" key="3">
    <source>
        <dbReference type="ARBA" id="ARBA00022827"/>
    </source>
</evidence>
<feature type="domain" description="FAD-dependent oxidoreductase 2 FAD-binding" evidence="5">
    <location>
        <begin position="19"/>
        <end position="442"/>
    </location>
</feature>
<dbReference type="SUPFAM" id="SSF56425">
    <property type="entry name" value="Succinate dehydrogenase/fumarate reductase flavoprotein, catalytic domain"/>
    <property type="match status" value="1"/>
</dbReference>
<name>A0ABP9RCL3_9GAMM</name>
<evidence type="ECO:0000313" key="6">
    <source>
        <dbReference type="EMBL" id="GAA5174668.1"/>
    </source>
</evidence>
<reference evidence="7" key="1">
    <citation type="journal article" date="2019" name="Int. J. Syst. Evol. Microbiol.">
        <title>The Global Catalogue of Microorganisms (GCM) 10K type strain sequencing project: providing services to taxonomists for standard genome sequencing and annotation.</title>
        <authorList>
            <consortium name="The Broad Institute Genomics Platform"/>
            <consortium name="The Broad Institute Genome Sequencing Center for Infectious Disease"/>
            <person name="Wu L."/>
            <person name="Ma J."/>
        </authorList>
    </citation>
    <scope>NUCLEOTIDE SEQUENCE [LARGE SCALE GENOMIC DNA]</scope>
    <source>
        <strain evidence="7">JCM 18472</strain>
    </source>
</reference>
<keyword evidence="7" id="KW-1185">Reference proteome</keyword>
<dbReference type="InterPro" id="IPR012831">
    <property type="entry name" value="CobZ"/>
</dbReference>
<dbReference type="SUPFAM" id="SSF51905">
    <property type="entry name" value="FAD/NAD(P)-binding domain"/>
    <property type="match status" value="1"/>
</dbReference>
<dbReference type="Proteomes" id="UP001500074">
    <property type="component" value="Unassembled WGS sequence"/>
</dbReference>
<dbReference type="PANTHER" id="PTHR43400:SF7">
    <property type="entry name" value="FAD-DEPENDENT OXIDOREDUCTASE 2 FAD BINDING DOMAIN-CONTAINING PROTEIN"/>
    <property type="match status" value="1"/>
</dbReference>
<organism evidence="6 7">
    <name type="scientific">Modicisalibacter zincidurans</name>
    <dbReference type="NCBI Taxonomy" id="1178777"/>
    <lineage>
        <taxon>Bacteria</taxon>
        <taxon>Pseudomonadati</taxon>
        <taxon>Pseudomonadota</taxon>
        <taxon>Gammaproteobacteria</taxon>
        <taxon>Oceanospirillales</taxon>
        <taxon>Halomonadaceae</taxon>
        <taxon>Modicisalibacter</taxon>
    </lineage>
</organism>
<evidence type="ECO:0000256" key="1">
    <source>
        <dbReference type="ARBA" id="ARBA00001974"/>
    </source>
</evidence>
<accession>A0ABP9RCL3</accession>
<dbReference type="EMBL" id="BAABKI010000018">
    <property type="protein sequence ID" value="GAA5174668.1"/>
    <property type="molecule type" value="Genomic_DNA"/>
</dbReference>
<comment type="cofactor">
    <cofactor evidence="1">
        <name>FAD</name>
        <dbReference type="ChEBI" id="CHEBI:57692"/>
    </cofactor>
</comment>
<dbReference type="Pfam" id="PF00890">
    <property type="entry name" value="FAD_binding_2"/>
    <property type="match status" value="1"/>
</dbReference>
<dbReference type="NCBIfam" id="NF006130">
    <property type="entry name" value="PRK08274.1"/>
    <property type="match status" value="1"/>
</dbReference>
<dbReference type="PANTHER" id="PTHR43400">
    <property type="entry name" value="FUMARATE REDUCTASE"/>
    <property type="match status" value="1"/>
</dbReference>
<dbReference type="Gene3D" id="3.90.700.10">
    <property type="entry name" value="Succinate dehydrogenase/fumarate reductase flavoprotein, catalytic domain"/>
    <property type="match status" value="1"/>
</dbReference>
<evidence type="ECO:0000256" key="2">
    <source>
        <dbReference type="ARBA" id="ARBA00022630"/>
    </source>
</evidence>
<evidence type="ECO:0000256" key="4">
    <source>
        <dbReference type="ARBA" id="ARBA00023002"/>
    </source>
</evidence>
<dbReference type="InterPro" id="IPR036188">
    <property type="entry name" value="FAD/NAD-bd_sf"/>
</dbReference>
<dbReference type="RefSeq" id="WP_051907404.1">
    <property type="nucleotide sequence ID" value="NZ_BAABKI010000018.1"/>
</dbReference>
<dbReference type="InterPro" id="IPR003953">
    <property type="entry name" value="FAD-dep_OxRdtase_2_FAD-bd"/>
</dbReference>
<dbReference type="InterPro" id="IPR027477">
    <property type="entry name" value="Succ_DH/fumarate_Rdtase_cat_sf"/>
</dbReference>
<dbReference type="InterPro" id="IPR050315">
    <property type="entry name" value="FAD-oxidoreductase_2"/>
</dbReference>
<keyword evidence="2" id="KW-0285">Flavoprotein</keyword>
<comment type="caution">
    <text evidence="6">The sequence shown here is derived from an EMBL/GenBank/DDBJ whole genome shotgun (WGS) entry which is preliminary data.</text>
</comment>
<protein>
    <submittedName>
        <fullName evidence="6">FAD-dependent tricarballylate dehydrogenase TcuA</fullName>
    </submittedName>
</protein>
<sequence>MIVSSLGRPIDKQALTGHDVLVIGGGNAALCAALSARERGASVLLLESAPREVRGGNSSHTRNLRCMHRAPTDVLTDAYLEEEFFEDVWRVTGGNTNEALARYVIRASETCTDWMRGYGVRFQPSLGGTLHLGRTNAFFLGGGKALVNTYYKAAERLGVTIIYQAEAERLVFDGTRFDHALVTLGDEQVRVSAKAVVVASGGFESNLEWLEEAWGPVSRNFLIRGTRFNQGKMLRSLLDNGAKSIGDPTQGHAVAIDARAPKYDGGIVTRVDCVSLGIVVNREGRRFYDEGEDFWPKRYAIWGRLIARQPDQIGYSITDAKAEGRFMPSVFPPERADSLDELAVKLDLPVEALRRTVDEFNAAVQPGHFDHSVLDDCRTQGVTPEKTHWAQRIDTPPFYGYPLRTGITFTYLGAEVDDRARMYMDNGELADNVFLAGEIMAGNILGQGYVAGFGMTIGTVFGRTAGTQAGGYAKSHATD</sequence>